<dbReference type="EMBL" id="MU860016">
    <property type="protein sequence ID" value="KAK4241840.1"/>
    <property type="molecule type" value="Genomic_DNA"/>
</dbReference>
<dbReference type="Proteomes" id="UP001303760">
    <property type="component" value="Unassembled WGS sequence"/>
</dbReference>
<organism evidence="3 4">
    <name type="scientific">Achaetomium macrosporum</name>
    <dbReference type="NCBI Taxonomy" id="79813"/>
    <lineage>
        <taxon>Eukaryota</taxon>
        <taxon>Fungi</taxon>
        <taxon>Dikarya</taxon>
        <taxon>Ascomycota</taxon>
        <taxon>Pezizomycotina</taxon>
        <taxon>Sordariomycetes</taxon>
        <taxon>Sordariomycetidae</taxon>
        <taxon>Sordariales</taxon>
        <taxon>Chaetomiaceae</taxon>
        <taxon>Achaetomium</taxon>
    </lineage>
</organism>
<feature type="region of interest" description="Disordered" evidence="1">
    <location>
        <begin position="491"/>
        <end position="528"/>
    </location>
</feature>
<feature type="compositionally biased region" description="Basic residues" evidence="1">
    <location>
        <begin position="296"/>
        <end position="309"/>
    </location>
</feature>
<feature type="region of interest" description="Disordered" evidence="1">
    <location>
        <begin position="327"/>
        <end position="398"/>
    </location>
</feature>
<gene>
    <name evidence="3" type="ORF">C8A03DRAFT_11941</name>
</gene>
<dbReference type="Gene3D" id="3.30.160.60">
    <property type="entry name" value="Classic Zinc Finger"/>
    <property type="match status" value="2"/>
</dbReference>
<evidence type="ECO:0000313" key="3">
    <source>
        <dbReference type="EMBL" id="KAK4241840.1"/>
    </source>
</evidence>
<protein>
    <submittedName>
        <fullName evidence="3">RNA polymerase I-specific transcription initiation factor-domain-containing protein</fullName>
    </submittedName>
</protein>
<dbReference type="Pfam" id="PF10680">
    <property type="entry name" value="RRN9"/>
    <property type="match status" value="1"/>
</dbReference>
<keyword evidence="4" id="KW-1185">Reference proteome</keyword>
<dbReference type="InterPro" id="IPR019622">
    <property type="entry name" value="Rrn9_dom"/>
</dbReference>
<feature type="region of interest" description="Disordered" evidence="1">
    <location>
        <begin position="266"/>
        <end position="315"/>
    </location>
</feature>
<proteinExistence type="predicted"/>
<comment type="caution">
    <text evidence="3">The sequence shown here is derived from an EMBL/GenBank/DDBJ whole genome shotgun (WGS) entry which is preliminary data.</text>
</comment>
<feature type="region of interest" description="Disordered" evidence="1">
    <location>
        <begin position="553"/>
        <end position="580"/>
    </location>
</feature>
<feature type="compositionally biased region" description="Polar residues" evidence="1">
    <location>
        <begin position="568"/>
        <end position="580"/>
    </location>
</feature>
<feature type="domain" description="C2H2-type" evidence="2">
    <location>
        <begin position="585"/>
        <end position="613"/>
    </location>
</feature>
<keyword evidence="3" id="KW-0648">Protein biosynthesis</keyword>
<evidence type="ECO:0000313" key="4">
    <source>
        <dbReference type="Proteomes" id="UP001303760"/>
    </source>
</evidence>
<feature type="compositionally biased region" description="Low complexity" evidence="1">
    <location>
        <begin position="361"/>
        <end position="395"/>
    </location>
</feature>
<accession>A0AAN7CHE3</accession>
<dbReference type="AlphaFoldDB" id="A0AAN7CHE3"/>
<keyword evidence="3" id="KW-0396">Initiation factor</keyword>
<feature type="compositionally biased region" description="Basic residues" evidence="1">
    <location>
        <begin position="350"/>
        <end position="360"/>
    </location>
</feature>
<dbReference type="GO" id="GO:0003743">
    <property type="term" value="F:translation initiation factor activity"/>
    <property type="evidence" value="ECO:0007669"/>
    <property type="project" value="UniProtKB-KW"/>
</dbReference>
<feature type="compositionally biased region" description="Low complexity" evidence="1">
    <location>
        <begin position="180"/>
        <end position="194"/>
    </location>
</feature>
<name>A0AAN7CHE3_9PEZI</name>
<dbReference type="SMART" id="SM00355">
    <property type="entry name" value="ZnF_C2H2"/>
    <property type="match status" value="2"/>
</dbReference>
<reference evidence="3" key="2">
    <citation type="submission" date="2023-05" db="EMBL/GenBank/DDBJ databases">
        <authorList>
            <consortium name="Lawrence Berkeley National Laboratory"/>
            <person name="Steindorff A."/>
            <person name="Hensen N."/>
            <person name="Bonometti L."/>
            <person name="Westerberg I."/>
            <person name="Brannstrom I.O."/>
            <person name="Guillou S."/>
            <person name="Cros-Aarteil S."/>
            <person name="Calhoun S."/>
            <person name="Haridas S."/>
            <person name="Kuo A."/>
            <person name="Mondo S."/>
            <person name="Pangilinan J."/>
            <person name="Riley R."/>
            <person name="Labutti K."/>
            <person name="Andreopoulos B."/>
            <person name="Lipzen A."/>
            <person name="Chen C."/>
            <person name="Yanf M."/>
            <person name="Daum C."/>
            <person name="Ng V."/>
            <person name="Clum A."/>
            <person name="Ohm R."/>
            <person name="Martin F."/>
            <person name="Silar P."/>
            <person name="Natvig D."/>
            <person name="Lalanne C."/>
            <person name="Gautier V."/>
            <person name="Ament-Velasquez S.L."/>
            <person name="Kruys A."/>
            <person name="Hutchinson M.I."/>
            <person name="Powell A.J."/>
            <person name="Barry K."/>
            <person name="Miller A.N."/>
            <person name="Grigoriev I.V."/>
            <person name="Debuchy R."/>
            <person name="Gladieux P."/>
            <person name="Thoren M.H."/>
            <person name="Johannesson H."/>
        </authorList>
    </citation>
    <scope>NUCLEOTIDE SEQUENCE</scope>
    <source>
        <strain evidence="3">CBS 532.94</strain>
    </source>
</reference>
<evidence type="ECO:0000256" key="1">
    <source>
        <dbReference type="SAM" id="MobiDB-lite"/>
    </source>
</evidence>
<sequence>MDTSDIDINIDNIDVDSLDSEDLHETRPNRWRGHPTTWKKWTELDRATWTALENARREDLAVHLYNAYGLRRGFRVGPAVDANANGEDDGQTPWKFDKAWTAWPMRADEVPDDGLLPRTMDVNESFTLRREEAQTFAGTNLEEEISAMILRRAKEKFWKRDLQGKPEDEQVLPSVEEGDAAATEGETEASDTAAISAVDEETEADAPPGRPRKRRRRGDSPTFTPVFSADDERSYALLRPAARRIMEKLDDTLMILHNQRAAGLGNISESSASDEDETDAEEMSIRSSPSPEKSPAPRRYKGGRPKKVHVPLEGETEQEMLVRLAKENHRKIPTFSTDTAGSGEDERSRSRSRSRSKSLSRGRQSSLSSLAESRASSQRSSLSRQSGPRSSSASSTNREKLLGRWGLRDWRDVLGAAALAGFSPSVVARAAQRCSTLFREEMTMHTLHERSAASGRAGLETVRYVPGAPLPPSSDGDDDESEVELAQIRTISRHSSVRLTEASSPEPKPQTPRVSRPGTPAAGLLCPHPGCPRATDGFRKRWNLERHIQTVHKRQAADYSTGPEFTETETASRQRSRSTTPGNVHFCPFSYCPRAVDGFSKLSNLKRHMQTVHGKRAAEVAEDEEDSMDEMHGGLHLDGFLKPIKVRRGWRAADMQVARYRPGKGAREGSQEL</sequence>
<feature type="region of interest" description="Disordered" evidence="1">
    <location>
        <begin position="161"/>
        <end position="228"/>
    </location>
</feature>
<feature type="domain" description="C2H2-type" evidence="2">
    <location>
        <begin position="524"/>
        <end position="552"/>
    </location>
</feature>
<feature type="compositionally biased region" description="Acidic residues" evidence="1">
    <location>
        <begin position="272"/>
        <end position="282"/>
    </location>
</feature>
<dbReference type="InterPro" id="IPR013087">
    <property type="entry name" value="Znf_C2H2_type"/>
</dbReference>
<reference evidence="3" key="1">
    <citation type="journal article" date="2023" name="Mol. Phylogenet. Evol.">
        <title>Genome-scale phylogeny and comparative genomics of the fungal order Sordariales.</title>
        <authorList>
            <person name="Hensen N."/>
            <person name="Bonometti L."/>
            <person name="Westerberg I."/>
            <person name="Brannstrom I.O."/>
            <person name="Guillou S."/>
            <person name="Cros-Aarteil S."/>
            <person name="Calhoun S."/>
            <person name="Haridas S."/>
            <person name="Kuo A."/>
            <person name="Mondo S."/>
            <person name="Pangilinan J."/>
            <person name="Riley R."/>
            <person name="LaButti K."/>
            <person name="Andreopoulos B."/>
            <person name="Lipzen A."/>
            <person name="Chen C."/>
            <person name="Yan M."/>
            <person name="Daum C."/>
            <person name="Ng V."/>
            <person name="Clum A."/>
            <person name="Steindorff A."/>
            <person name="Ohm R.A."/>
            <person name="Martin F."/>
            <person name="Silar P."/>
            <person name="Natvig D.O."/>
            <person name="Lalanne C."/>
            <person name="Gautier V."/>
            <person name="Ament-Velasquez S.L."/>
            <person name="Kruys A."/>
            <person name="Hutchinson M.I."/>
            <person name="Powell A.J."/>
            <person name="Barry K."/>
            <person name="Miller A.N."/>
            <person name="Grigoriev I.V."/>
            <person name="Debuchy R."/>
            <person name="Gladieux P."/>
            <person name="Hiltunen Thoren M."/>
            <person name="Johannesson H."/>
        </authorList>
    </citation>
    <scope>NUCLEOTIDE SEQUENCE</scope>
    <source>
        <strain evidence="3">CBS 532.94</strain>
    </source>
</reference>
<evidence type="ECO:0000259" key="2">
    <source>
        <dbReference type="SMART" id="SM00355"/>
    </source>
</evidence>